<dbReference type="EMBL" id="BMNC01000002">
    <property type="protein sequence ID" value="GGM79172.1"/>
    <property type="molecule type" value="Genomic_DNA"/>
</dbReference>
<dbReference type="Proteomes" id="UP000597656">
    <property type="component" value="Unassembled WGS sequence"/>
</dbReference>
<organism evidence="1 2">
    <name type="scientific">Lentzea pudingi</name>
    <dbReference type="NCBI Taxonomy" id="1789439"/>
    <lineage>
        <taxon>Bacteria</taxon>
        <taxon>Bacillati</taxon>
        <taxon>Actinomycetota</taxon>
        <taxon>Actinomycetes</taxon>
        <taxon>Pseudonocardiales</taxon>
        <taxon>Pseudonocardiaceae</taxon>
        <taxon>Lentzea</taxon>
    </lineage>
</organism>
<gene>
    <name evidence="1" type="ORF">GCM10011609_13660</name>
</gene>
<evidence type="ECO:0000313" key="2">
    <source>
        <dbReference type="Proteomes" id="UP000597656"/>
    </source>
</evidence>
<protein>
    <recommendedName>
        <fullName evidence="3">Sensory transduction regulator</fullName>
    </recommendedName>
</protein>
<evidence type="ECO:0000313" key="1">
    <source>
        <dbReference type="EMBL" id="GGM79172.1"/>
    </source>
</evidence>
<accession>A0ABQ2HHF2</accession>
<name>A0ABQ2HHF2_9PSEU</name>
<proteinExistence type="predicted"/>
<keyword evidence="2" id="KW-1185">Reference proteome</keyword>
<dbReference type="RefSeq" id="WP_189153767.1">
    <property type="nucleotide sequence ID" value="NZ_BMNC01000002.1"/>
</dbReference>
<sequence length="161" mass="17878">MSVITLTFDSPRVGAGAAESWDKVAGLEAGKIREIDLRYKLFKTEVIFEAGGVELIDGFRLTLVDLALGVMTAVERLKSEEDSAISFTESADVIYFDNLGDIVQVRYLVGNRVERVVAYVSIAELLKAMHAFVKNVYERLTTDFPGLAENPVIQRLAPRKH</sequence>
<reference evidence="2" key="1">
    <citation type="journal article" date="2019" name="Int. J. Syst. Evol. Microbiol.">
        <title>The Global Catalogue of Microorganisms (GCM) 10K type strain sequencing project: providing services to taxonomists for standard genome sequencing and annotation.</title>
        <authorList>
            <consortium name="The Broad Institute Genomics Platform"/>
            <consortium name="The Broad Institute Genome Sequencing Center for Infectious Disease"/>
            <person name="Wu L."/>
            <person name="Ma J."/>
        </authorList>
    </citation>
    <scope>NUCLEOTIDE SEQUENCE [LARGE SCALE GENOMIC DNA]</scope>
    <source>
        <strain evidence="2">CGMCC 4.7319</strain>
    </source>
</reference>
<evidence type="ECO:0008006" key="3">
    <source>
        <dbReference type="Google" id="ProtNLM"/>
    </source>
</evidence>
<comment type="caution">
    <text evidence="1">The sequence shown here is derived from an EMBL/GenBank/DDBJ whole genome shotgun (WGS) entry which is preliminary data.</text>
</comment>